<accession>C3PIA0</accession>
<evidence type="ECO:0000313" key="2">
    <source>
        <dbReference type="Proteomes" id="UP000002077"/>
    </source>
</evidence>
<organism evidence="1 2">
    <name type="scientific">Corynebacterium aurimucosum (strain ATCC 700975 / DSM 44827 / CIP 107346 / CN-1)</name>
    <name type="common">Corynebacterium nigricans</name>
    <dbReference type="NCBI Taxonomy" id="548476"/>
    <lineage>
        <taxon>Bacteria</taxon>
        <taxon>Bacillati</taxon>
        <taxon>Actinomycetota</taxon>
        <taxon>Actinomycetes</taxon>
        <taxon>Mycobacteriales</taxon>
        <taxon>Corynebacteriaceae</taxon>
        <taxon>Corynebacterium</taxon>
    </lineage>
</organism>
<keyword evidence="2" id="KW-1185">Reference proteome</keyword>
<dbReference type="AlphaFoldDB" id="C3PIA0"/>
<dbReference type="KEGG" id="car:cauri_1961"/>
<dbReference type="STRING" id="548476.cauri_1961"/>
<dbReference type="Proteomes" id="UP000002077">
    <property type="component" value="Chromosome"/>
</dbReference>
<dbReference type="EMBL" id="CP001601">
    <property type="protein sequence ID" value="ACP33554.1"/>
    <property type="molecule type" value="Genomic_DNA"/>
</dbReference>
<protein>
    <submittedName>
        <fullName evidence="1">Uncharacterized protein</fullName>
    </submittedName>
</protein>
<proteinExistence type="predicted"/>
<dbReference type="eggNOG" id="COG1609">
    <property type="taxonomic scope" value="Bacteria"/>
</dbReference>
<evidence type="ECO:0000313" key="1">
    <source>
        <dbReference type="EMBL" id="ACP33554.1"/>
    </source>
</evidence>
<dbReference type="HOGENOM" id="CLU_1248883_0_0_11"/>
<sequence length="221" mass="25304">MRAIAKASGLNYVCLSHITRGANKATHHATIRSLKKLPTTPPSHIGYTPAWPYERRLQSLQAAGYSAAKLAEISGLSRALICKITLNRADWVSPETAKKVTAMWENLATKPVIGPPTKTATRRLWETPMMWDDIDDPNEQHPEPRTLIQLTKRELGFAESILDYYENKPWPLKRQRRTFRRLVESGHTTSPTLRLIYREYTRVMTERSREARKRKTIGQAA</sequence>
<name>C3PIA0_CORA7</name>
<reference evidence="1 2" key="1">
    <citation type="journal article" date="2010" name="BMC Genomics">
        <title>Complete genome sequence and lifestyle of black-pigmented Corynebacterium aurimucosum ATCC 700975 (formerly C. nigricans CN-1) isolated from a vaginal swab of a woman with spontaneous abortion.</title>
        <authorList>
            <person name="Trost E."/>
            <person name="Gotker S."/>
            <person name="Schneider J."/>
            <person name="Schneiker-Bekel S."/>
            <person name="Szczepanowski R."/>
            <person name="Tilker A."/>
            <person name="Viehoever P."/>
            <person name="Arnold W."/>
            <person name="Bekel T."/>
            <person name="Blom J."/>
            <person name="Gartemann K.H."/>
            <person name="Linke B."/>
            <person name="Goesmann A."/>
            <person name="Puhler A."/>
            <person name="Shukla S.K."/>
            <person name="Tauch A."/>
        </authorList>
    </citation>
    <scope>NUCLEOTIDE SEQUENCE [LARGE SCALE GENOMIC DNA]</scope>
    <source>
        <strain evidence="2">ATCC 700975 / DSM 44827 / CIP 107346 / CN-1</strain>
    </source>
</reference>
<gene>
    <name evidence="1" type="ordered locus">cauri_1961</name>
</gene>